<comment type="caution">
    <text evidence="3">The sequence shown here is derived from an EMBL/GenBank/DDBJ whole genome shotgun (WGS) entry which is preliminary data.</text>
</comment>
<dbReference type="InterPro" id="IPR036111">
    <property type="entry name" value="Mal/L-sulfo/L-lacto_DH-like_sf"/>
</dbReference>
<dbReference type="PANTHER" id="PTHR11091">
    <property type="entry name" value="OXIDOREDUCTASE-RELATED"/>
    <property type="match status" value="1"/>
</dbReference>
<protein>
    <submittedName>
        <fullName evidence="3">Ldh family oxidoreductase</fullName>
    </submittedName>
</protein>
<sequence length="327" mass="33913">MKLNVEEATGLARKAAMSAGANEKIAASLANATVAAEVSGRPAVGFAHLPDYLEGFASGRISCDAQPDIDFPTATTIRADAKNGIAQLGFDLCFDRLVDRAKQYGVALFSQSNSYTAGELGYYTRRLAGADLVSIAVSNGPALVTTMESRQPVFGTNPFSFGAPVANGSPLVIDQASSATAFVNVRDAASRGEPIPDGWAVDQQGIATTNAQDALTGMLLAFGGSRGANIALLVEVLAAGVTGANWSIDAPSFEQGEASPGVGLFVVAIDPKVFAPDFPARLASQIDRLTAKGLYVPGRGRKADDIVLKLSVLDAIRRYFPSGDVAV</sequence>
<evidence type="ECO:0000313" key="4">
    <source>
        <dbReference type="Proteomes" id="UP001617427"/>
    </source>
</evidence>
<name>A0ABW8F0D3_9BURK</name>
<dbReference type="Gene3D" id="3.30.1370.60">
    <property type="entry name" value="Hypothetical oxidoreductase yiak, domain 2"/>
    <property type="match status" value="1"/>
</dbReference>
<dbReference type="SUPFAM" id="SSF89733">
    <property type="entry name" value="L-sulfolactate dehydrogenase-like"/>
    <property type="match status" value="1"/>
</dbReference>
<evidence type="ECO:0000256" key="1">
    <source>
        <dbReference type="ARBA" id="ARBA00006056"/>
    </source>
</evidence>
<keyword evidence="4" id="KW-1185">Reference proteome</keyword>
<dbReference type="PANTHER" id="PTHR11091:SF0">
    <property type="entry name" value="MALATE DEHYDROGENASE"/>
    <property type="match status" value="1"/>
</dbReference>
<organism evidence="3 4">
    <name type="scientific">Herbaspirillum chlorophenolicum</name>
    <dbReference type="NCBI Taxonomy" id="211589"/>
    <lineage>
        <taxon>Bacteria</taxon>
        <taxon>Pseudomonadati</taxon>
        <taxon>Pseudomonadota</taxon>
        <taxon>Betaproteobacteria</taxon>
        <taxon>Burkholderiales</taxon>
        <taxon>Oxalobacteraceae</taxon>
        <taxon>Herbaspirillum</taxon>
    </lineage>
</organism>
<accession>A0ABW8F0D3</accession>
<dbReference type="InterPro" id="IPR043143">
    <property type="entry name" value="Mal/L-sulf/L-lact_DH-like_NADP"/>
</dbReference>
<dbReference type="InterPro" id="IPR003767">
    <property type="entry name" value="Malate/L-lactate_DH-like"/>
</dbReference>
<keyword evidence="2" id="KW-0560">Oxidoreductase</keyword>
<dbReference type="InterPro" id="IPR043144">
    <property type="entry name" value="Mal/L-sulf/L-lact_DH-like_ah"/>
</dbReference>
<dbReference type="EMBL" id="JBIUZV010000006">
    <property type="protein sequence ID" value="MFJ3046751.1"/>
    <property type="molecule type" value="Genomic_DNA"/>
</dbReference>
<dbReference type="Pfam" id="PF02615">
    <property type="entry name" value="Ldh_2"/>
    <property type="match status" value="1"/>
</dbReference>
<gene>
    <name evidence="3" type="ORF">ACIPEN_13050</name>
</gene>
<evidence type="ECO:0000313" key="3">
    <source>
        <dbReference type="EMBL" id="MFJ3046751.1"/>
    </source>
</evidence>
<dbReference type="Gene3D" id="1.10.1530.10">
    <property type="match status" value="1"/>
</dbReference>
<reference evidence="3 4" key="1">
    <citation type="submission" date="2024-10" db="EMBL/GenBank/DDBJ databases">
        <title>The Natural Products Discovery Center: Release of the First 8490 Sequenced Strains for Exploring Actinobacteria Biosynthetic Diversity.</title>
        <authorList>
            <person name="Kalkreuter E."/>
            <person name="Kautsar S.A."/>
            <person name="Yang D."/>
            <person name="Bader C.D."/>
            <person name="Teijaro C.N."/>
            <person name="Fluegel L."/>
            <person name="Davis C.M."/>
            <person name="Simpson J.R."/>
            <person name="Lauterbach L."/>
            <person name="Steele A.D."/>
            <person name="Gui C."/>
            <person name="Meng S."/>
            <person name="Li G."/>
            <person name="Viehrig K."/>
            <person name="Ye F."/>
            <person name="Su P."/>
            <person name="Kiefer A.F."/>
            <person name="Nichols A."/>
            <person name="Cepeda A.J."/>
            <person name="Yan W."/>
            <person name="Fan B."/>
            <person name="Jiang Y."/>
            <person name="Adhikari A."/>
            <person name="Zheng C.-J."/>
            <person name="Schuster L."/>
            <person name="Cowan T.M."/>
            <person name="Smanski M.J."/>
            <person name="Chevrette M.G."/>
            <person name="De Carvalho L.P.S."/>
            <person name="Shen B."/>
        </authorList>
    </citation>
    <scope>NUCLEOTIDE SEQUENCE [LARGE SCALE GENOMIC DNA]</scope>
    <source>
        <strain evidence="3 4">NPDC087045</strain>
    </source>
</reference>
<comment type="similarity">
    <text evidence="1">Belongs to the LDH2/MDH2 oxidoreductase family.</text>
</comment>
<dbReference type="Proteomes" id="UP001617427">
    <property type="component" value="Unassembled WGS sequence"/>
</dbReference>
<proteinExistence type="inferred from homology"/>
<evidence type="ECO:0000256" key="2">
    <source>
        <dbReference type="ARBA" id="ARBA00023002"/>
    </source>
</evidence>
<dbReference type="RefSeq" id="WP_402700986.1">
    <property type="nucleotide sequence ID" value="NZ_JBIUZV010000006.1"/>
</dbReference>